<dbReference type="PANTHER" id="PTHR41368:SF1">
    <property type="entry name" value="PROTEIN YGHO"/>
    <property type="match status" value="1"/>
</dbReference>
<comment type="caution">
    <text evidence="1">The sequence shown here is derived from an EMBL/GenBank/DDBJ whole genome shotgun (WGS) entry which is preliminary data.</text>
</comment>
<protein>
    <submittedName>
        <fullName evidence="1">Acyl-CoA N-acyltransferase</fullName>
    </submittedName>
</protein>
<proteinExistence type="predicted"/>
<dbReference type="EMBL" id="DTMF01000086">
    <property type="protein sequence ID" value="HGF33410.1"/>
    <property type="molecule type" value="Genomic_DNA"/>
</dbReference>
<evidence type="ECO:0000313" key="1">
    <source>
        <dbReference type="EMBL" id="HGF33410.1"/>
    </source>
</evidence>
<name>A0A7C3Z7J1_9BACT</name>
<dbReference type="AlphaFoldDB" id="A0A7C3Z7J1"/>
<keyword evidence="1" id="KW-0808">Transferase</keyword>
<dbReference type="GO" id="GO:0016746">
    <property type="term" value="F:acyltransferase activity"/>
    <property type="evidence" value="ECO:0007669"/>
    <property type="project" value="UniProtKB-KW"/>
</dbReference>
<keyword evidence="1" id="KW-0012">Acyltransferase</keyword>
<accession>A0A7C3Z7J1</accession>
<dbReference type="PANTHER" id="PTHR41368">
    <property type="entry name" value="PROTEIN YGHO"/>
    <property type="match status" value="1"/>
</dbReference>
<dbReference type="SUPFAM" id="SSF55729">
    <property type="entry name" value="Acyl-CoA N-acyltransferases (Nat)"/>
    <property type="match status" value="1"/>
</dbReference>
<dbReference type="InterPro" id="IPR039968">
    <property type="entry name" value="BcerS-like"/>
</dbReference>
<organism evidence="1">
    <name type="scientific">Desulfobacca acetoxidans</name>
    <dbReference type="NCBI Taxonomy" id="60893"/>
    <lineage>
        <taxon>Bacteria</taxon>
        <taxon>Pseudomonadati</taxon>
        <taxon>Thermodesulfobacteriota</taxon>
        <taxon>Desulfobaccia</taxon>
        <taxon>Desulfobaccales</taxon>
        <taxon>Desulfobaccaceae</taxon>
        <taxon>Desulfobacca</taxon>
    </lineage>
</organism>
<reference evidence="1" key="1">
    <citation type="journal article" date="2020" name="mSystems">
        <title>Genome- and Community-Level Interaction Insights into Carbon Utilization and Element Cycling Functions of Hydrothermarchaeota in Hydrothermal Sediment.</title>
        <authorList>
            <person name="Zhou Z."/>
            <person name="Liu Y."/>
            <person name="Xu W."/>
            <person name="Pan J."/>
            <person name="Luo Z.H."/>
            <person name="Li M."/>
        </authorList>
    </citation>
    <scope>NUCLEOTIDE SEQUENCE [LARGE SCALE GENOMIC DNA]</scope>
    <source>
        <strain evidence="1">SpSt-897</strain>
    </source>
</reference>
<sequence>MVSVSVIPVQSKRDLKAFIDLPWELYRNDPNWIPPVKSQLIRLLTPGRHPFWSFARRELFLALRGSEVVGRIAAIVDDHYNDYQKEKMGIWGFFECRRDPEAAGALFAAAIQWVRRQGMEFIRGPLNPSLNYEAGLLVQGFESRPTFLMTYNPAYYLELVKLSGFRKEKDLLTYLSTRDIKPPEWALNLGERLAQKQAVRVRRMDPKHFDDEVRLLTRLYTECWGSNWGFTPPTASEVREMVTAIFPIIDLDLAFFLYVREEPVGVCIVLPDVSPLLKRFNGKLGLSALIKKHLYWSEINGCRGFILGVKEEYRQVGAPLVALHYLLEAAKNKPQYYYVELGWNLEDNQAINLLYEEAGLRPHKRYRIYRRDLV</sequence>
<dbReference type="Gene3D" id="3.40.630.30">
    <property type="match status" value="1"/>
</dbReference>
<dbReference type="InterPro" id="IPR016181">
    <property type="entry name" value="Acyl_CoA_acyltransferase"/>
</dbReference>
<gene>
    <name evidence="1" type="ORF">ENW96_03335</name>
</gene>